<comment type="caution">
    <text evidence="1">The sequence shown here is derived from an EMBL/GenBank/DDBJ whole genome shotgun (WGS) entry which is preliminary data.</text>
</comment>
<sequence>MAKLDVVGCLPSKLLGVQRDLNEKWSGPDGVLWLERTILMLKGENPLEAVARGPAWADEIRAQARRKLKKFFGRLQVDPVPGVWTPEFLENAAKYNMHPVFFPELVLAEDLELKDYTMPEIWLYKQIREGKVNVDAVTLKRRWCLADFSIGVDYTDGSQVFPNDPWAPIIERLRCDLKVVGKYDNTPRGSRFTITPKEWDDVVLAYMASALRVTRAQTCLERAGEFNFIGNVYDSNRGRFNMWEWFEDVFEDSRRLCCGDRRYGGLAGVCYYSSDYRDDSIAGRPLVSF</sequence>
<protein>
    <submittedName>
        <fullName evidence="1">Uncharacterized protein</fullName>
    </submittedName>
</protein>
<accession>A0A1F5W9A1</accession>
<organism evidence="1 2">
    <name type="scientific">Candidatus Giovannonibacteria bacterium RIFCSPHIGHO2_02_FULL_45_40</name>
    <dbReference type="NCBI Taxonomy" id="1798337"/>
    <lineage>
        <taxon>Bacteria</taxon>
        <taxon>Candidatus Giovannoniibacteriota</taxon>
    </lineage>
</organism>
<reference evidence="1 2" key="1">
    <citation type="journal article" date="2016" name="Nat. Commun.">
        <title>Thousands of microbial genomes shed light on interconnected biogeochemical processes in an aquifer system.</title>
        <authorList>
            <person name="Anantharaman K."/>
            <person name="Brown C.T."/>
            <person name="Hug L.A."/>
            <person name="Sharon I."/>
            <person name="Castelle C.J."/>
            <person name="Probst A.J."/>
            <person name="Thomas B.C."/>
            <person name="Singh A."/>
            <person name="Wilkins M.J."/>
            <person name="Karaoz U."/>
            <person name="Brodie E.L."/>
            <person name="Williams K.H."/>
            <person name="Hubbard S.S."/>
            <person name="Banfield J.F."/>
        </authorList>
    </citation>
    <scope>NUCLEOTIDE SEQUENCE [LARGE SCALE GENOMIC DNA]</scope>
</reference>
<dbReference type="Proteomes" id="UP000178743">
    <property type="component" value="Unassembled WGS sequence"/>
</dbReference>
<evidence type="ECO:0000313" key="1">
    <source>
        <dbReference type="EMBL" id="OGF72120.1"/>
    </source>
</evidence>
<gene>
    <name evidence="1" type="ORF">A3C05_02740</name>
</gene>
<name>A0A1F5W9A1_9BACT</name>
<evidence type="ECO:0000313" key="2">
    <source>
        <dbReference type="Proteomes" id="UP000178743"/>
    </source>
</evidence>
<proteinExistence type="predicted"/>
<dbReference type="EMBL" id="MFHP01000024">
    <property type="protein sequence ID" value="OGF72120.1"/>
    <property type="molecule type" value="Genomic_DNA"/>
</dbReference>
<dbReference type="AlphaFoldDB" id="A0A1F5W9A1"/>